<evidence type="ECO:0000256" key="1">
    <source>
        <dbReference type="ARBA" id="ARBA00022741"/>
    </source>
</evidence>
<dbReference type="GO" id="GO:0005783">
    <property type="term" value="C:endoplasmic reticulum"/>
    <property type="evidence" value="ECO:0007669"/>
    <property type="project" value="TreeGrafter"/>
</dbReference>
<feature type="non-terminal residue" evidence="4">
    <location>
        <position position="103"/>
    </location>
</feature>
<keyword evidence="1" id="KW-0547">Nucleotide-binding</keyword>
<feature type="domain" description="AMP-dependent synthetase/ligase" evidence="3">
    <location>
        <begin position="3"/>
        <end position="86"/>
    </location>
</feature>
<reference evidence="4" key="1">
    <citation type="submission" date="2022-07" db="EMBL/GenBank/DDBJ databases">
        <title>Phylogenomic reconstructions and comparative analyses of Kickxellomycotina fungi.</title>
        <authorList>
            <person name="Reynolds N.K."/>
            <person name="Stajich J.E."/>
            <person name="Barry K."/>
            <person name="Grigoriev I.V."/>
            <person name="Crous P."/>
            <person name="Smith M.E."/>
        </authorList>
    </citation>
    <scope>NUCLEOTIDE SEQUENCE</scope>
    <source>
        <strain evidence="4">NBRC 32514</strain>
    </source>
</reference>
<name>A0A9W7XPF4_9FUNG</name>
<dbReference type="OrthoDB" id="1700726at2759"/>
<keyword evidence="2" id="KW-0067">ATP-binding</keyword>
<dbReference type="EMBL" id="JANBOJ010001156">
    <property type="protein sequence ID" value="KAJ1718186.1"/>
    <property type="molecule type" value="Genomic_DNA"/>
</dbReference>
<keyword evidence="4" id="KW-0436">Ligase</keyword>
<dbReference type="AlphaFoldDB" id="A0A9W7XPF4"/>
<dbReference type="InterPro" id="IPR000873">
    <property type="entry name" value="AMP-dep_synth/lig_dom"/>
</dbReference>
<keyword evidence="5" id="KW-1185">Reference proteome</keyword>
<proteinExistence type="predicted"/>
<dbReference type="Gene3D" id="3.40.50.12780">
    <property type="entry name" value="N-terminal domain of ligase-like"/>
    <property type="match status" value="1"/>
</dbReference>
<gene>
    <name evidence="4" type="primary">FAA2_29</name>
    <name evidence="4" type="ORF">LPJ53_006634</name>
</gene>
<dbReference type="GO" id="GO:0016020">
    <property type="term" value="C:membrane"/>
    <property type="evidence" value="ECO:0007669"/>
    <property type="project" value="TreeGrafter"/>
</dbReference>
<evidence type="ECO:0000256" key="2">
    <source>
        <dbReference type="ARBA" id="ARBA00022840"/>
    </source>
</evidence>
<dbReference type="SUPFAM" id="SSF56801">
    <property type="entry name" value="Acetyl-CoA synthetase-like"/>
    <property type="match status" value="1"/>
</dbReference>
<sequence>MFPDVHNFFRAALSCNVIQGYGQTESIASGSIQTTDDVSTGNIGIPSPGIDIRLRSIPEMGYVATNPDCPRGEMMIRSKGLFSGYYKAPEKTAETMDGEWLAT</sequence>
<dbReference type="GO" id="GO:0004467">
    <property type="term" value="F:long-chain fatty acid-CoA ligase activity"/>
    <property type="evidence" value="ECO:0007669"/>
    <property type="project" value="UniProtKB-EC"/>
</dbReference>
<comment type="caution">
    <text evidence="4">The sequence shown here is derived from an EMBL/GenBank/DDBJ whole genome shotgun (WGS) entry which is preliminary data.</text>
</comment>
<dbReference type="InterPro" id="IPR042099">
    <property type="entry name" value="ANL_N_sf"/>
</dbReference>
<evidence type="ECO:0000313" key="5">
    <source>
        <dbReference type="Proteomes" id="UP001149813"/>
    </source>
</evidence>
<dbReference type="GO" id="GO:0005524">
    <property type="term" value="F:ATP binding"/>
    <property type="evidence" value="ECO:0007669"/>
    <property type="project" value="UniProtKB-KW"/>
</dbReference>
<dbReference type="EC" id="6.2.1.3" evidence="4"/>
<evidence type="ECO:0000313" key="4">
    <source>
        <dbReference type="EMBL" id="KAJ1718186.1"/>
    </source>
</evidence>
<dbReference type="Pfam" id="PF00501">
    <property type="entry name" value="AMP-binding"/>
    <property type="match status" value="1"/>
</dbReference>
<organism evidence="4 5">
    <name type="scientific">Coemansia erecta</name>
    <dbReference type="NCBI Taxonomy" id="147472"/>
    <lineage>
        <taxon>Eukaryota</taxon>
        <taxon>Fungi</taxon>
        <taxon>Fungi incertae sedis</taxon>
        <taxon>Zoopagomycota</taxon>
        <taxon>Kickxellomycotina</taxon>
        <taxon>Kickxellomycetes</taxon>
        <taxon>Kickxellales</taxon>
        <taxon>Kickxellaceae</taxon>
        <taxon>Coemansia</taxon>
    </lineage>
</organism>
<dbReference type="Proteomes" id="UP001149813">
    <property type="component" value="Unassembled WGS sequence"/>
</dbReference>
<evidence type="ECO:0000259" key="3">
    <source>
        <dbReference type="Pfam" id="PF00501"/>
    </source>
</evidence>
<dbReference type="PANTHER" id="PTHR43272:SF33">
    <property type="entry name" value="AMP-BINDING DOMAIN-CONTAINING PROTEIN-RELATED"/>
    <property type="match status" value="1"/>
</dbReference>
<accession>A0A9W7XPF4</accession>
<dbReference type="PANTHER" id="PTHR43272">
    <property type="entry name" value="LONG-CHAIN-FATTY-ACID--COA LIGASE"/>
    <property type="match status" value="1"/>
</dbReference>
<protein>
    <submittedName>
        <fullName evidence="4">Medium-chain fatty acid-CoA ligase faa2</fullName>
        <ecNumber evidence="4">6.2.1.3</ecNumber>
    </submittedName>
</protein>